<proteinExistence type="predicted"/>
<dbReference type="Proteomes" id="UP000255070">
    <property type="component" value="Unassembled WGS sequence"/>
</dbReference>
<dbReference type="RefSeq" id="WP_003072756.1">
    <property type="nucleotide sequence ID" value="NZ_BBJZ01000020.1"/>
</dbReference>
<dbReference type="AlphaFoldDB" id="A0A8B4S886"/>
<organism evidence="1 2">
    <name type="scientific">Comamonas testosteroni</name>
    <name type="common">Pseudomonas testosteroni</name>
    <dbReference type="NCBI Taxonomy" id="285"/>
    <lineage>
        <taxon>Bacteria</taxon>
        <taxon>Pseudomonadati</taxon>
        <taxon>Pseudomonadota</taxon>
        <taxon>Betaproteobacteria</taxon>
        <taxon>Burkholderiales</taxon>
        <taxon>Comamonadaceae</taxon>
        <taxon>Comamonas</taxon>
    </lineage>
</organism>
<gene>
    <name evidence="1" type="ORF">NCTC10698_04271</name>
</gene>
<name>A0A8B4S886_COMTE</name>
<evidence type="ECO:0000313" key="2">
    <source>
        <dbReference type="Proteomes" id="UP000255070"/>
    </source>
</evidence>
<dbReference type="GeneID" id="63997625"/>
<protein>
    <submittedName>
        <fullName evidence="1">Uncharacterized protein</fullName>
    </submittedName>
</protein>
<evidence type="ECO:0000313" key="1">
    <source>
        <dbReference type="EMBL" id="SUY79332.1"/>
    </source>
</evidence>
<comment type="caution">
    <text evidence="1">The sequence shown here is derived from an EMBL/GenBank/DDBJ whole genome shotgun (WGS) entry which is preliminary data.</text>
</comment>
<dbReference type="EMBL" id="UFXL01000001">
    <property type="protein sequence ID" value="SUY79332.1"/>
    <property type="molecule type" value="Genomic_DNA"/>
</dbReference>
<keyword evidence="2" id="KW-1185">Reference proteome</keyword>
<accession>A0A8B4S886</accession>
<sequence>MSADTVQVECSHHIDASEADAEGFYEYYYEYDIYRFTLGGLSLVVRSYSDTCEQASVLRLEEAGKSRPLQPKDLKNPLLQQAREHLQSLGKQELRWFNPRHARYDPL</sequence>
<reference evidence="1 2" key="1">
    <citation type="submission" date="2018-06" db="EMBL/GenBank/DDBJ databases">
        <authorList>
            <consortium name="Pathogen Informatics"/>
            <person name="Doyle S."/>
        </authorList>
    </citation>
    <scope>NUCLEOTIDE SEQUENCE [LARGE SCALE GENOMIC DNA]</scope>
    <source>
        <strain evidence="1 2">NCTC10698</strain>
    </source>
</reference>